<reference evidence="1 2" key="1">
    <citation type="submission" date="2024-02" db="EMBL/GenBank/DDBJ databases">
        <authorList>
            <person name="Chen Y."/>
            <person name="Shah S."/>
            <person name="Dougan E. K."/>
            <person name="Thang M."/>
            <person name="Chan C."/>
        </authorList>
    </citation>
    <scope>NUCLEOTIDE SEQUENCE [LARGE SCALE GENOMIC DNA]</scope>
</reference>
<accession>A0ABP0QHM0</accession>
<dbReference type="EMBL" id="CAXAMM010039618">
    <property type="protein sequence ID" value="CAK9087780.1"/>
    <property type="molecule type" value="Genomic_DNA"/>
</dbReference>
<evidence type="ECO:0000313" key="2">
    <source>
        <dbReference type="Proteomes" id="UP001642464"/>
    </source>
</evidence>
<sequence length="269" mass="31429">MGNVCCEVQPQRHEVSLETFKKSKIDLVLSSIHMINFLTEVDHYPCLYTNEAVLVEAVRRYETIWLPLVARSGVIEVVPPLDVEWIWHCHMLSPVAYQEDARKARLSVGHRRGGEQVISLNHSFMFDHGQMPDQVTGVVPDHRLMPRSGEAWQKAQQLARHLWQQQTSEPFDVAALATAPLEQKPLMYPTKLSHDLVAAAKRQMSFHYQVAVMPHYRDIQFLELAVERYLDKFLELKKRHPKDFWVPTYDIDCVWHAHQLHPHLYERDL</sequence>
<organism evidence="1 2">
    <name type="scientific">Durusdinium trenchii</name>
    <dbReference type="NCBI Taxonomy" id="1381693"/>
    <lineage>
        <taxon>Eukaryota</taxon>
        <taxon>Sar</taxon>
        <taxon>Alveolata</taxon>
        <taxon>Dinophyceae</taxon>
        <taxon>Suessiales</taxon>
        <taxon>Symbiodiniaceae</taxon>
        <taxon>Durusdinium</taxon>
    </lineage>
</organism>
<dbReference type="InterPro" id="IPR009836">
    <property type="entry name" value="GRDP-like"/>
</dbReference>
<name>A0ABP0QHM0_9DINO</name>
<dbReference type="PANTHER" id="PTHR34365">
    <property type="entry name" value="ENOLASE (DUF1399)"/>
    <property type="match status" value="1"/>
</dbReference>
<gene>
    <name evidence="1" type="ORF">SCF082_LOCUS41493</name>
</gene>
<dbReference type="Pfam" id="PF07173">
    <property type="entry name" value="GRDP-like"/>
    <property type="match status" value="2"/>
</dbReference>
<dbReference type="Proteomes" id="UP001642464">
    <property type="component" value="Unassembled WGS sequence"/>
</dbReference>
<keyword evidence="2" id="KW-1185">Reference proteome</keyword>
<protein>
    <submittedName>
        <fullName evidence="1">Glycine-rich domain-containing protein 1 (AtGRDP1)</fullName>
    </submittedName>
</protein>
<comment type="caution">
    <text evidence="1">The sequence shown here is derived from an EMBL/GenBank/DDBJ whole genome shotgun (WGS) entry which is preliminary data.</text>
</comment>
<proteinExistence type="predicted"/>
<dbReference type="PANTHER" id="PTHR34365:SF7">
    <property type="entry name" value="GLYCINE-RICH DOMAIN-CONTAINING PROTEIN 1"/>
    <property type="match status" value="1"/>
</dbReference>
<evidence type="ECO:0000313" key="1">
    <source>
        <dbReference type="EMBL" id="CAK9087780.1"/>
    </source>
</evidence>